<dbReference type="InterPro" id="IPR040771">
    <property type="entry name" value="TLP1_add_C"/>
</dbReference>
<dbReference type="PANTHER" id="PTHR18919:SF139">
    <property type="entry name" value="THIOLASE-LIKE PROTEIN TYPE 1 ADDITIONAL C-TERMINAL DOMAIN-CONTAINING PROTEIN"/>
    <property type="match status" value="1"/>
</dbReference>
<dbReference type="InterPro" id="IPR016039">
    <property type="entry name" value="Thiolase-like"/>
</dbReference>
<protein>
    <recommendedName>
        <fullName evidence="5">Thiolase-like protein type 1 additional C-terminal domain-containing protein</fullName>
    </recommendedName>
</protein>
<evidence type="ECO:0000256" key="3">
    <source>
        <dbReference type="ARBA" id="ARBA00023315"/>
    </source>
</evidence>
<feature type="region of interest" description="Disordered" evidence="4">
    <location>
        <begin position="1"/>
        <end position="26"/>
    </location>
</feature>
<evidence type="ECO:0000313" key="6">
    <source>
        <dbReference type="EMBL" id="KAJ5239860.1"/>
    </source>
</evidence>
<evidence type="ECO:0000256" key="4">
    <source>
        <dbReference type="SAM" id="MobiDB-lite"/>
    </source>
</evidence>
<name>A0A9W9TSK9_9EURO</name>
<sequence length="535" mass="58140">MDAPANEEEQAAKQNSTSTMSTSPKVPVLIGVGDFTNHSTRIEDAKEPMQLMLDAIYNALRDTGLPTDRWRQLQQQIDSVDVVATWSWPYSDLPGLIGEKLGAQLKHKRLSEHGGNSPGLMLHQSAARIADGTCNVALVTGGEALGSLVALHRAGIKDPTGWTRRPEGESSLLEKMMTGSVTAESVGSKHGVNQAIHVYPLYENALRAHRRQTYEENLLESAKLYASFSETASKNPAAWKLRQTAYISRGPPAGNPLLMNAFNNVNMASACLLTSEAMAAQLGIPQDRWVYPVGGAGFEEHNDFWMRPSYHACPSVEKAIDTALDLAGMRKDELDVLDVYSCFPIVPKLVCQHLGISITNPPKPITLLGGLTSFGGAGNNYSGNRAHILKALVAMTRELRNSNKKNGLVVANGGFLTHEHAIILSSSAPRKFGLPLEQAHHDVSAVGVPRFTEHAEGDAVIETYTVEFNRKGHPARGCIVGRLLKDQQRFLANHGDETTLTQLASTTVEPIGRKGRVSRGSDGRNLFTFHPNSHL</sequence>
<dbReference type="AlphaFoldDB" id="A0A9W9TSK9"/>
<proteinExistence type="inferred from homology"/>
<feature type="domain" description="Thiolase-like protein type 1 additional C-terminal" evidence="5">
    <location>
        <begin position="442"/>
        <end position="518"/>
    </location>
</feature>
<feature type="compositionally biased region" description="Polar residues" evidence="4">
    <location>
        <begin position="12"/>
        <end position="24"/>
    </location>
</feature>
<keyword evidence="3" id="KW-0012">Acyltransferase</keyword>
<evidence type="ECO:0000259" key="5">
    <source>
        <dbReference type="Pfam" id="PF18313"/>
    </source>
</evidence>
<dbReference type="OrthoDB" id="435240at2759"/>
<dbReference type="EMBL" id="JAPQKS010000003">
    <property type="protein sequence ID" value="KAJ5239860.1"/>
    <property type="molecule type" value="Genomic_DNA"/>
</dbReference>
<dbReference type="SUPFAM" id="SSF53901">
    <property type="entry name" value="Thiolase-like"/>
    <property type="match status" value="1"/>
</dbReference>
<dbReference type="GeneID" id="83201079"/>
<keyword evidence="7" id="KW-1185">Reference proteome</keyword>
<dbReference type="Pfam" id="PF18313">
    <property type="entry name" value="TLP1_add_C"/>
    <property type="match status" value="1"/>
</dbReference>
<keyword evidence="2" id="KW-0808">Transferase</keyword>
<comment type="similarity">
    <text evidence="1">Belongs to the thiolase-like superfamily. Thiolase family.</text>
</comment>
<dbReference type="Gene3D" id="2.40.50.840">
    <property type="match status" value="1"/>
</dbReference>
<dbReference type="Gene3D" id="3.40.47.10">
    <property type="match status" value="1"/>
</dbReference>
<comment type="caution">
    <text evidence="6">The sequence shown here is derived from an EMBL/GenBank/DDBJ whole genome shotgun (WGS) entry which is preliminary data.</text>
</comment>
<accession>A0A9W9TSK9</accession>
<dbReference type="Proteomes" id="UP001150941">
    <property type="component" value="Unassembled WGS sequence"/>
</dbReference>
<gene>
    <name evidence="6" type="ORF">N7468_004479</name>
</gene>
<dbReference type="RefSeq" id="XP_058332779.1">
    <property type="nucleotide sequence ID" value="XM_058473776.1"/>
</dbReference>
<dbReference type="GO" id="GO:0016746">
    <property type="term" value="F:acyltransferase activity"/>
    <property type="evidence" value="ECO:0007669"/>
    <property type="project" value="UniProtKB-KW"/>
</dbReference>
<evidence type="ECO:0000256" key="2">
    <source>
        <dbReference type="ARBA" id="ARBA00022679"/>
    </source>
</evidence>
<reference evidence="6" key="1">
    <citation type="submission" date="2022-11" db="EMBL/GenBank/DDBJ databases">
        <authorList>
            <person name="Petersen C."/>
        </authorList>
    </citation>
    <scope>NUCLEOTIDE SEQUENCE</scope>
    <source>
        <strain evidence="6">IBT 19713</strain>
    </source>
</reference>
<reference evidence="6" key="2">
    <citation type="journal article" date="2023" name="IMA Fungus">
        <title>Comparative genomic study of the Penicillium genus elucidates a diverse pangenome and 15 lateral gene transfer events.</title>
        <authorList>
            <person name="Petersen C."/>
            <person name="Sorensen T."/>
            <person name="Nielsen M.R."/>
            <person name="Sondergaard T.E."/>
            <person name="Sorensen J.L."/>
            <person name="Fitzpatrick D.A."/>
            <person name="Frisvad J.C."/>
            <person name="Nielsen K.L."/>
        </authorList>
    </citation>
    <scope>NUCLEOTIDE SEQUENCE</scope>
    <source>
        <strain evidence="6">IBT 19713</strain>
    </source>
</reference>
<dbReference type="PANTHER" id="PTHR18919">
    <property type="entry name" value="ACETYL-COA C-ACYLTRANSFERASE"/>
    <property type="match status" value="1"/>
</dbReference>
<evidence type="ECO:0000256" key="1">
    <source>
        <dbReference type="ARBA" id="ARBA00010982"/>
    </source>
</evidence>
<evidence type="ECO:0000313" key="7">
    <source>
        <dbReference type="Proteomes" id="UP001150941"/>
    </source>
</evidence>
<organism evidence="6 7">
    <name type="scientific">Penicillium chermesinum</name>
    <dbReference type="NCBI Taxonomy" id="63820"/>
    <lineage>
        <taxon>Eukaryota</taxon>
        <taxon>Fungi</taxon>
        <taxon>Dikarya</taxon>
        <taxon>Ascomycota</taxon>
        <taxon>Pezizomycotina</taxon>
        <taxon>Eurotiomycetes</taxon>
        <taxon>Eurotiomycetidae</taxon>
        <taxon>Eurotiales</taxon>
        <taxon>Aspergillaceae</taxon>
        <taxon>Penicillium</taxon>
    </lineage>
</organism>